<evidence type="ECO:0000256" key="6">
    <source>
        <dbReference type="ARBA" id="ARBA00023136"/>
    </source>
</evidence>
<evidence type="ECO:0000256" key="2">
    <source>
        <dbReference type="ARBA" id="ARBA00010792"/>
    </source>
</evidence>
<sequence length="197" mass="21240">MFESIGVPLPGESALIASALYAGSTHQFSIFAVVGVAALAAIIGDNIGYLIGRTVGHTLLERYGYLVKLTPMRLRIGEYLFMEHGGKIVFFGRFIAFLRTFAALLAGANNMAWNHFLVMNTGGGILWASAYGFGAYLLGEQIHRFAGPIGLVLLFTAAIVILVGALFIRRHEKELERRAITALDAHGAHSGLGENPH</sequence>
<dbReference type="EMBL" id="JAEQNC010000005">
    <property type="protein sequence ID" value="MBL0372624.1"/>
    <property type="molecule type" value="Genomic_DNA"/>
</dbReference>
<dbReference type="PANTHER" id="PTHR30353">
    <property type="entry name" value="INNER MEMBRANE PROTEIN DEDA-RELATED"/>
    <property type="match status" value="1"/>
</dbReference>
<comment type="caution">
    <text evidence="9">The sequence shown here is derived from an EMBL/GenBank/DDBJ whole genome shotgun (WGS) entry which is preliminary data.</text>
</comment>
<proteinExistence type="inferred from homology"/>
<evidence type="ECO:0000256" key="1">
    <source>
        <dbReference type="ARBA" id="ARBA00004651"/>
    </source>
</evidence>
<dbReference type="Pfam" id="PF09335">
    <property type="entry name" value="VTT_dom"/>
    <property type="match status" value="1"/>
</dbReference>
<feature type="transmembrane region" description="Helical" evidence="7">
    <location>
        <begin position="88"/>
        <end position="105"/>
    </location>
</feature>
<dbReference type="Proteomes" id="UP000633219">
    <property type="component" value="Unassembled WGS sequence"/>
</dbReference>
<accession>A0A937CP06</accession>
<evidence type="ECO:0000313" key="9">
    <source>
        <dbReference type="EMBL" id="MBL0372624.1"/>
    </source>
</evidence>
<feature type="transmembrane region" description="Helical" evidence="7">
    <location>
        <begin position="28"/>
        <end position="51"/>
    </location>
</feature>
<dbReference type="InterPro" id="IPR032818">
    <property type="entry name" value="DedA-like"/>
</dbReference>
<evidence type="ECO:0000259" key="8">
    <source>
        <dbReference type="Pfam" id="PF09335"/>
    </source>
</evidence>
<reference evidence="9" key="1">
    <citation type="submission" date="2021-01" db="EMBL/GenBank/DDBJ databases">
        <title>Rhizobium sp. strain KVB221 16S ribosomal RNA gene Genome sequencing and assembly.</title>
        <authorList>
            <person name="Kang M."/>
        </authorList>
    </citation>
    <scope>NUCLEOTIDE SEQUENCE</scope>
    <source>
        <strain evidence="9">KVB221</strain>
    </source>
</reference>
<dbReference type="GO" id="GO:0005886">
    <property type="term" value="C:plasma membrane"/>
    <property type="evidence" value="ECO:0007669"/>
    <property type="project" value="UniProtKB-SubCell"/>
</dbReference>
<dbReference type="AlphaFoldDB" id="A0A937CP06"/>
<feature type="transmembrane region" description="Helical" evidence="7">
    <location>
        <begin position="145"/>
        <end position="168"/>
    </location>
</feature>
<feature type="transmembrane region" description="Helical" evidence="7">
    <location>
        <begin position="117"/>
        <end position="139"/>
    </location>
</feature>
<organism evidence="9 10">
    <name type="scientific">Rhizobium setariae</name>
    <dbReference type="NCBI Taxonomy" id="2801340"/>
    <lineage>
        <taxon>Bacteria</taxon>
        <taxon>Pseudomonadati</taxon>
        <taxon>Pseudomonadota</taxon>
        <taxon>Alphaproteobacteria</taxon>
        <taxon>Hyphomicrobiales</taxon>
        <taxon>Rhizobiaceae</taxon>
        <taxon>Rhizobium/Agrobacterium group</taxon>
        <taxon>Rhizobium</taxon>
    </lineage>
</organism>
<comment type="similarity">
    <text evidence="2 7">Belongs to the DedA family.</text>
</comment>
<protein>
    <submittedName>
        <fullName evidence="9">DedA family protein</fullName>
    </submittedName>
</protein>
<evidence type="ECO:0000256" key="7">
    <source>
        <dbReference type="RuleBase" id="RU367016"/>
    </source>
</evidence>
<comment type="subcellular location">
    <subcellularLocation>
        <location evidence="1 7">Cell membrane</location>
        <topology evidence="1 7">Multi-pass membrane protein</topology>
    </subcellularLocation>
</comment>
<evidence type="ECO:0000256" key="3">
    <source>
        <dbReference type="ARBA" id="ARBA00022475"/>
    </source>
</evidence>
<keyword evidence="6 7" id="KW-0472">Membrane</keyword>
<feature type="domain" description="VTT" evidence="8">
    <location>
        <begin position="26"/>
        <end position="133"/>
    </location>
</feature>
<dbReference type="InterPro" id="IPR032816">
    <property type="entry name" value="VTT_dom"/>
</dbReference>
<gene>
    <name evidence="9" type="ORF">JJB09_11350</name>
</gene>
<evidence type="ECO:0000256" key="5">
    <source>
        <dbReference type="ARBA" id="ARBA00022989"/>
    </source>
</evidence>
<keyword evidence="5 7" id="KW-1133">Transmembrane helix</keyword>
<name>A0A937CP06_9HYPH</name>
<keyword evidence="10" id="KW-1185">Reference proteome</keyword>
<keyword evidence="3 7" id="KW-1003">Cell membrane</keyword>
<evidence type="ECO:0000313" key="10">
    <source>
        <dbReference type="Proteomes" id="UP000633219"/>
    </source>
</evidence>
<dbReference type="PANTHER" id="PTHR30353:SF15">
    <property type="entry name" value="INNER MEMBRANE PROTEIN YABI"/>
    <property type="match status" value="1"/>
</dbReference>
<keyword evidence="4 7" id="KW-0812">Transmembrane</keyword>
<evidence type="ECO:0000256" key="4">
    <source>
        <dbReference type="ARBA" id="ARBA00022692"/>
    </source>
</evidence>